<organism evidence="1 2">
    <name type="scientific">Corchorus capsularis</name>
    <name type="common">Jute</name>
    <dbReference type="NCBI Taxonomy" id="210143"/>
    <lineage>
        <taxon>Eukaryota</taxon>
        <taxon>Viridiplantae</taxon>
        <taxon>Streptophyta</taxon>
        <taxon>Embryophyta</taxon>
        <taxon>Tracheophyta</taxon>
        <taxon>Spermatophyta</taxon>
        <taxon>Magnoliopsida</taxon>
        <taxon>eudicotyledons</taxon>
        <taxon>Gunneridae</taxon>
        <taxon>Pentapetalae</taxon>
        <taxon>rosids</taxon>
        <taxon>malvids</taxon>
        <taxon>Malvales</taxon>
        <taxon>Malvaceae</taxon>
        <taxon>Grewioideae</taxon>
        <taxon>Apeibeae</taxon>
        <taxon>Corchorus</taxon>
    </lineage>
</organism>
<dbReference type="EMBL" id="AWWV01013696">
    <property type="protein sequence ID" value="OMO60467.1"/>
    <property type="molecule type" value="Genomic_DNA"/>
</dbReference>
<reference evidence="1 2" key="1">
    <citation type="submission" date="2013-09" db="EMBL/GenBank/DDBJ databases">
        <title>Corchorus capsularis genome sequencing.</title>
        <authorList>
            <person name="Alam M."/>
            <person name="Haque M.S."/>
            <person name="Islam M.S."/>
            <person name="Emdad E.M."/>
            <person name="Islam M.M."/>
            <person name="Ahmed B."/>
            <person name="Halim A."/>
            <person name="Hossen Q.M.M."/>
            <person name="Hossain M.Z."/>
            <person name="Ahmed R."/>
            <person name="Khan M.M."/>
            <person name="Islam R."/>
            <person name="Rashid M.M."/>
            <person name="Khan S.A."/>
            <person name="Rahman M.S."/>
            <person name="Alam M."/>
        </authorList>
    </citation>
    <scope>NUCLEOTIDE SEQUENCE [LARGE SCALE GENOMIC DNA]</scope>
    <source>
        <strain evidence="2">cv. CVL-1</strain>
        <tissue evidence="1">Whole seedling</tissue>
    </source>
</reference>
<dbReference type="Gramene" id="OMO60467">
    <property type="protein sequence ID" value="OMO60467"/>
    <property type="gene ID" value="CCACVL1_24123"/>
</dbReference>
<protein>
    <submittedName>
        <fullName evidence="1">Uncharacterized protein</fullName>
    </submittedName>
</protein>
<proteinExistence type="predicted"/>
<dbReference type="Proteomes" id="UP000188268">
    <property type="component" value="Unassembled WGS sequence"/>
</dbReference>
<evidence type="ECO:0000313" key="2">
    <source>
        <dbReference type="Proteomes" id="UP000188268"/>
    </source>
</evidence>
<accession>A0A1R3GQZ3</accession>
<name>A0A1R3GQZ3_COCAP</name>
<sequence>MSSIPSPTDASFADKAIISLMRHHYLLKSLASDFTSEAACSYSSTKESKTFRDRGT</sequence>
<dbReference type="AlphaFoldDB" id="A0A1R3GQZ3"/>
<comment type="caution">
    <text evidence="1">The sequence shown here is derived from an EMBL/GenBank/DDBJ whole genome shotgun (WGS) entry which is preliminary data.</text>
</comment>
<gene>
    <name evidence="1" type="ORF">CCACVL1_24123</name>
</gene>
<evidence type="ECO:0000313" key="1">
    <source>
        <dbReference type="EMBL" id="OMO60467.1"/>
    </source>
</evidence>
<keyword evidence="2" id="KW-1185">Reference proteome</keyword>